<evidence type="ECO:0000256" key="7">
    <source>
        <dbReference type="ARBA" id="ARBA00022729"/>
    </source>
</evidence>
<evidence type="ECO:0000313" key="18">
    <source>
        <dbReference type="Proteomes" id="UP000298337"/>
    </source>
</evidence>
<gene>
    <name evidence="17" type="ORF">EU556_23935</name>
</gene>
<dbReference type="RefSeq" id="WP_135436759.1">
    <property type="nucleotide sequence ID" value="NZ_SRLA01000006.1"/>
</dbReference>
<evidence type="ECO:0000256" key="13">
    <source>
        <dbReference type="ARBA" id="ARBA00023237"/>
    </source>
</evidence>
<name>A0A4Z0P0G1_9BACT</name>
<dbReference type="PANTHER" id="PTHR33619">
    <property type="entry name" value="POLYSACCHARIDE EXPORT PROTEIN GFCE-RELATED"/>
    <property type="match status" value="1"/>
</dbReference>
<keyword evidence="6" id="KW-0812">Transmembrane</keyword>
<keyword evidence="18" id="KW-1185">Reference proteome</keyword>
<dbReference type="PROSITE" id="PS51257">
    <property type="entry name" value="PROKAR_LIPOPROTEIN"/>
    <property type="match status" value="1"/>
</dbReference>
<organism evidence="17 18">
    <name type="scientific">Hymenobacter fodinae</name>
    <dbReference type="NCBI Taxonomy" id="2510796"/>
    <lineage>
        <taxon>Bacteria</taxon>
        <taxon>Pseudomonadati</taxon>
        <taxon>Bacteroidota</taxon>
        <taxon>Cytophagia</taxon>
        <taxon>Cytophagales</taxon>
        <taxon>Hymenobacteraceae</taxon>
        <taxon>Hymenobacter</taxon>
    </lineage>
</organism>
<dbReference type="Pfam" id="PF22461">
    <property type="entry name" value="SLBB_2"/>
    <property type="match status" value="1"/>
</dbReference>
<keyword evidence="11" id="KW-0472">Membrane</keyword>
<comment type="similarity">
    <text evidence="2">Belongs to the BexD/CtrA/VexA family.</text>
</comment>
<dbReference type="OrthoDB" id="662756at2"/>
<keyword evidence="14" id="KW-0449">Lipoprotein</keyword>
<evidence type="ECO:0000256" key="3">
    <source>
        <dbReference type="ARBA" id="ARBA00022448"/>
    </source>
</evidence>
<feature type="domain" description="SLBB" evidence="16">
    <location>
        <begin position="151"/>
        <end position="230"/>
    </location>
</feature>
<comment type="caution">
    <text evidence="17">The sequence shown here is derived from an EMBL/GenBank/DDBJ whole genome shotgun (WGS) entry which is preliminary data.</text>
</comment>
<evidence type="ECO:0000256" key="9">
    <source>
        <dbReference type="ARBA" id="ARBA00023065"/>
    </source>
</evidence>
<dbReference type="AlphaFoldDB" id="A0A4Z0P0G1"/>
<keyword evidence="13" id="KW-0998">Cell outer membrane</keyword>
<evidence type="ECO:0000256" key="4">
    <source>
        <dbReference type="ARBA" id="ARBA00022452"/>
    </source>
</evidence>
<dbReference type="InterPro" id="IPR054765">
    <property type="entry name" value="SLBB_dom"/>
</dbReference>
<dbReference type="Pfam" id="PF02563">
    <property type="entry name" value="Poly_export"/>
    <property type="match status" value="1"/>
</dbReference>
<keyword evidence="8" id="KW-0625">Polysaccharide transport</keyword>
<evidence type="ECO:0000256" key="8">
    <source>
        <dbReference type="ARBA" id="ARBA00023047"/>
    </source>
</evidence>
<evidence type="ECO:0000256" key="6">
    <source>
        <dbReference type="ARBA" id="ARBA00022692"/>
    </source>
</evidence>
<keyword evidence="10" id="KW-0626">Porin</keyword>
<keyword evidence="7" id="KW-0732">Signal</keyword>
<dbReference type="InterPro" id="IPR003715">
    <property type="entry name" value="Poly_export_N"/>
</dbReference>
<dbReference type="GO" id="GO:0046930">
    <property type="term" value="C:pore complex"/>
    <property type="evidence" value="ECO:0007669"/>
    <property type="project" value="UniProtKB-KW"/>
</dbReference>
<evidence type="ECO:0000256" key="11">
    <source>
        <dbReference type="ARBA" id="ARBA00023136"/>
    </source>
</evidence>
<evidence type="ECO:0000256" key="14">
    <source>
        <dbReference type="ARBA" id="ARBA00023288"/>
    </source>
</evidence>
<keyword evidence="4" id="KW-1134">Transmembrane beta strand</keyword>
<accession>A0A4Z0P0G1</accession>
<comment type="subcellular location">
    <subcellularLocation>
        <location evidence="1">Cell outer membrane</location>
        <topology evidence="1">Multi-pass membrane protein</topology>
    </subcellularLocation>
</comment>
<dbReference type="Proteomes" id="UP000298337">
    <property type="component" value="Unassembled WGS sequence"/>
</dbReference>
<feature type="domain" description="Polysaccharide export protein N-terminal" evidence="15">
    <location>
        <begin position="50"/>
        <end position="147"/>
    </location>
</feature>
<dbReference type="GO" id="GO:0015288">
    <property type="term" value="F:porin activity"/>
    <property type="evidence" value="ECO:0007669"/>
    <property type="project" value="UniProtKB-KW"/>
</dbReference>
<reference evidence="17 18" key="1">
    <citation type="submission" date="2019-04" db="EMBL/GenBank/DDBJ databases">
        <authorList>
            <person name="Feng G."/>
            <person name="Zhang J."/>
            <person name="Zhu H."/>
        </authorList>
    </citation>
    <scope>NUCLEOTIDE SEQUENCE [LARGE SCALE GENOMIC DNA]</scope>
    <source>
        <strain evidence="17 18">92R-1</strain>
    </source>
</reference>
<evidence type="ECO:0000256" key="10">
    <source>
        <dbReference type="ARBA" id="ARBA00023114"/>
    </source>
</evidence>
<dbReference type="GO" id="GO:0015159">
    <property type="term" value="F:polysaccharide transmembrane transporter activity"/>
    <property type="evidence" value="ECO:0007669"/>
    <property type="project" value="InterPro"/>
</dbReference>
<dbReference type="EMBL" id="SRLA01000006">
    <property type="protein sequence ID" value="TGE04319.1"/>
    <property type="molecule type" value="Genomic_DNA"/>
</dbReference>
<dbReference type="GO" id="GO:0009279">
    <property type="term" value="C:cell outer membrane"/>
    <property type="evidence" value="ECO:0007669"/>
    <property type="project" value="UniProtKB-SubCell"/>
</dbReference>
<keyword evidence="9" id="KW-0406">Ion transport</keyword>
<dbReference type="InterPro" id="IPR049712">
    <property type="entry name" value="Poly_export"/>
</dbReference>
<keyword evidence="12" id="KW-0564">Palmitate</keyword>
<dbReference type="PANTHER" id="PTHR33619:SF3">
    <property type="entry name" value="POLYSACCHARIDE EXPORT PROTEIN GFCE-RELATED"/>
    <property type="match status" value="1"/>
</dbReference>
<evidence type="ECO:0000259" key="16">
    <source>
        <dbReference type="Pfam" id="PF22461"/>
    </source>
</evidence>
<dbReference type="Gene3D" id="3.10.560.10">
    <property type="entry name" value="Outer membrane lipoprotein wza domain like"/>
    <property type="match status" value="1"/>
</dbReference>
<proteinExistence type="inferred from homology"/>
<sequence length="268" mass="29907">MSRDIIKLILLSFISLASIACRPTRNLVYFSDLKNNDNYKVDVPNNFALRYQPNDLLNIQLISLSQESNALFNKGTVQPTSGKATAGLNLADENTAIDGYLIDTNGQVDFPVLGKVKLAGLTKEEATQKMTTEIKKFVKDPIVNIRLLNFKITVIGEVNKPSTFIVPTERINILEALGLAGDMTAYGKRENVLLVREKDGVRSTTRLNLNNKEILNSPFFYLQQNDVVYVEPDKIKQIQATTDTRTYTVAALAVSVLVALIFNFQNIF</sequence>
<evidence type="ECO:0000313" key="17">
    <source>
        <dbReference type="EMBL" id="TGE04319.1"/>
    </source>
</evidence>
<evidence type="ECO:0000256" key="12">
    <source>
        <dbReference type="ARBA" id="ARBA00023139"/>
    </source>
</evidence>
<keyword evidence="5 17" id="KW-0762">Sugar transport</keyword>
<dbReference type="GO" id="GO:0006811">
    <property type="term" value="P:monoatomic ion transport"/>
    <property type="evidence" value="ECO:0007669"/>
    <property type="project" value="UniProtKB-KW"/>
</dbReference>
<evidence type="ECO:0000259" key="15">
    <source>
        <dbReference type="Pfam" id="PF02563"/>
    </source>
</evidence>
<keyword evidence="3" id="KW-0813">Transport</keyword>
<evidence type="ECO:0000256" key="5">
    <source>
        <dbReference type="ARBA" id="ARBA00022597"/>
    </source>
</evidence>
<evidence type="ECO:0000256" key="1">
    <source>
        <dbReference type="ARBA" id="ARBA00004571"/>
    </source>
</evidence>
<evidence type="ECO:0000256" key="2">
    <source>
        <dbReference type="ARBA" id="ARBA00009450"/>
    </source>
</evidence>
<protein>
    <submittedName>
        <fullName evidence="17">Sugar transporter</fullName>
    </submittedName>
</protein>